<keyword evidence="2 4" id="KW-0479">Metal-binding</keyword>
<dbReference type="EMBL" id="JAHYBZ010000016">
    <property type="protein sequence ID" value="MBW6401877.1"/>
    <property type="molecule type" value="Genomic_DNA"/>
</dbReference>
<gene>
    <name evidence="7" type="ORF">KPL78_28790</name>
</gene>
<dbReference type="PROSITE" id="PS51007">
    <property type="entry name" value="CYTC"/>
    <property type="match status" value="1"/>
</dbReference>
<dbReference type="InterPro" id="IPR036909">
    <property type="entry name" value="Cyt_c-like_dom_sf"/>
</dbReference>
<sequence length="106" mass="11322">MRRLAATLILLAGTALPALAQTEPGDPAAGRRLAETWCANCHRIAPQGPGPVSDAAPAFAAVAAMPSTTRMALAAFLQTPHPRMPNYQLSREEMDDVIAYLLSLRR</sequence>
<name>A0ABS7AHT3_9PROT</name>
<evidence type="ECO:0000256" key="1">
    <source>
        <dbReference type="ARBA" id="ARBA00022617"/>
    </source>
</evidence>
<proteinExistence type="predicted"/>
<organism evidence="7 8">
    <name type="scientific">Roseomonas alba</name>
    <dbReference type="NCBI Taxonomy" id="2846776"/>
    <lineage>
        <taxon>Bacteria</taxon>
        <taxon>Pseudomonadati</taxon>
        <taxon>Pseudomonadota</taxon>
        <taxon>Alphaproteobacteria</taxon>
        <taxon>Acetobacterales</taxon>
        <taxon>Roseomonadaceae</taxon>
        <taxon>Roseomonas</taxon>
    </lineage>
</organism>
<protein>
    <submittedName>
        <fullName evidence="7">Cytochrome c</fullName>
    </submittedName>
</protein>
<feature type="chain" id="PRO_5045444396" evidence="5">
    <location>
        <begin position="21"/>
        <end position="106"/>
    </location>
</feature>
<comment type="caution">
    <text evidence="7">The sequence shown here is derived from an EMBL/GenBank/DDBJ whole genome shotgun (WGS) entry which is preliminary data.</text>
</comment>
<dbReference type="Gene3D" id="1.10.760.10">
    <property type="entry name" value="Cytochrome c-like domain"/>
    <property type="match status" value="1"/>
</dbReference>
<evidence type="ECO:0000313" key="8">
    <source>
        <dbReference type="Proteomes" id="UP001196565"/>
    </source>
</evidence>
<evidence type="ECO:0000313" key="7">
    <source>
        <dbReference type="EMBL" id="MBW6401877.1"/>
    </source>
</evidence>
<dbReference type="RefSeq" id="WP_219766746.1">
    <property type="nucleotide sequence ID" value="NZ_JAHYBZ010000016.1"/>
</dbReference>
<keyword evidence="1 4" id="KW-0349">Heme</keyword>
<evidence type="ECO:0000256" key="5">
    <source>
        <dbReference type="SAM" id="SignalP"/>
    </source>
</evidence>
<evidence type="ECO:0000256" key="2">
    <source>
        <dbReference type="ARBA" id="ARBA00022723"/>
    </source>
</evidence>
<accession>A0ABS7AHT3</accession>
<evidence type="ECO:0000256" key="3">
    <source>
        <dbReference type="ARBA" id="ARBA00023004"/>
    </source>
</evidence>
<evidence type="ECO:0000256" key="4">
    <source>
        <dbReference type="PROSITE-ProRule" id="PRU00433"/>
    </source>
</evidence>
<keyword evidence="8" id="KW-1185">Reference proteome</keyword>
<feature type="signal peptide" evidence="5">
    <location>
        <begin position="1"/>
        <end position="20"/>
    </location>
</feature>
<dbReference type="Proteomes" id="UP001196565">
    <property type="component" value="Unassembled WGS sequence"/>
</dbReference>
<dbReference type="Pfam" id="PF00034">
    <property type="entry name" value="Cytochrom_C"/>
    <property type="match status" value="1"/>
</dbReference>
<dbReference type="SUPFAM" id="SSF46626">
    <property type="entry name" value="Cytochrome c"/>
    <property type="match status" value="1"/>
</dbReference>
<dbReference type="InterPro" id="IPR009056">
    <property type="entry name" value="Cyt_c-like_dom"/>
</dbReference>
<feature type="domain" description="Cytochrome c" evidence="6">
    <location>
        <begin position="25"/>
        <end position="105"/>
    </location>
</feature>
<keyword evidence="5" id="KW-0732">Signal</keyword>
<evidence type="ECO:0000259" key="6">
    <source>
        <dbReference type="PROSITE" id="PS51007"/>
    </source>
</evidence>
<keyword evidence="3 4" id="KW-0408">Iron</keyword>
<reference evidence="7 8" key="1">
    <citation type="submission" date="2021-07" db="EMBL/GenBank/DDBJ databases">
        <authorList>
            <person name="So Y."/>
        </authorList>
    </citation>
    <scope>NUCLEOTIDE SEQUENCE [LARGE SCALE GENOMIC DNA]</scope>
    <source>
        <strain evidence="7 8">HJA6</strain>
    </source>
</reference>